<dbReference type="InterPro" id="IPR036365">
    <property type="entry name" value="PGBD-like_sf"/>
</dbReference>
<dbReference type="InterPro" id="IPR051206">
    <property type="entry name" value="NAMLAA_amidase_2"/>
</dbReference>
<dbReference type="Gene3D" id="3.40.80.10">
    <property type="entry name" value="Peptidoglycan recognition protein-like"/>
    <property type="match status" value="1"/>
</dbReference>
<evidence type="ECO:0000256" key="2">
    <source>
        <dbReference type="ARBA" id="ARBA00007553"/>
    </source>
</evidence>
<dbReference type="GO" id="GO:0009254">
    <property type="term" value="P:peptidoglycan turnover"/>
    <property type="evidence" value="ECO:0007669"/>
    <property type="project" value="TreeGrafter"/>
</dbReference>
<keyword evidence="5" id="KW-0961">Cell wall biogenesis/degradation</keyword>
<accession>A0AAU7QFC0</accession>
<evidence type="ECO:0000256" key="4">
    <source>
        <dbReference type="ARBA" id="ARBA00022801"/>
    </source>
</evidence>
<dbReference type="InterPro" id="IPR036505">
    <property type="entry name" value="Amidase/PGRP_sf"/>
</dbReference>
<dbReference type="Pfam" id="PF01471">
    <property type="entry name" value="PG_binding_1"/>
    <property type="match status" value="1"/>
</dbReference>
<evidence type="ECO:0000259" key="6">
    <source>
        <dbReference type="SMART" id="SM00644"/>
    </source>
</evidence>
<evidence type="ECO:0000256" key="3">
    <source>
        <dbReference type="ARBA" id="ARBA00011901"/>
    </source>
</evidence>
<dbReference type="InterPro" id="IPR036366">
    <property type="entry name" value="PGBDSf"/>
</dbReference>
<organism evidence="7">
    <name type="scientific">Acerihabitans sp. KWT182</name>
    <dbReference type="NCBI Taxonomy" id="3157919"/>
    <lineage>
        <taxon>Bacteria</taxon>
        <taxon>Pseudomonadati</taxon>
        <taxon>Pseudomonadota</taxon>
        <taxon>Gammaproteobacteria</taxon>
        <taxon>Enterobacterales</taxon>
        <taxon>Pectobacteriaceae</taxon>
        <taxon>Acerihabitans</taxon>
    </lineage>
</organism>
<dbReference type="EMBL" id="CP157947">
    <property type="protein sequence ID" value="XBS71838.1"/>
    <property type="molecule type" value="Genomic_DNA"/>
</dbReference>
<dbReference type="Gene3D" id="1.10.101.10">
    <property type="entry name" value="PGBD-like superfamily/PGBD"/>
    <property type="match status" value="1"/>
</dbReference>
<dbReference type="SUPFAM" id="SSF55846">
    <property type="entry name" value="N-acetylmuramoyl-L-alanine amidase-like"/>
    <property type="match status" value="1"/>
</dbReference>
<sequence length="265" mass="29529">MLLTGCSSKPGLVDRGDYRADTAVKAVGQNERIQFLVLHYTAANDDESMRLLSQGGVSAHYLVPVSPEISRGKPVVRQLVAEDKRAWHAGESHWQGRDNLNDTSLGVEIVNLGFSEEPEGKRWYPFKDEQIDSVARLARDVIRRYGISPDKVVAHSDIAPLRKFDPGPLFPWESLARQGIGAWPDQERVTKHLAGRAPWADASVASIQQNLARYGYRIPQTGVADDETLRTISAFQMHFRPADISGRPDAQTEAIAMALVEKYQR</sequence>
<comment type="catalytic activity">
    <reaction evidence="1">
        <text>Hydrolyzes the link between N-acetylmuramoyl residues and L-amino acid residues in certain cell-wall glycopeptides.</text>
        <dbReference type="EC" id="3.5.1.28"/>
    </reaction>
</comment>
<dbReference type="FunFam" id="3.40.80.10:FF:000003">
    <property type="entry name" value="N-acetylmuramoyl-L-alanine amidase"/>
    <property type="match status" value="1"/>
</dbReference>
<dbReference type="AlphaFoldDB" id="A0AAU7QFC0"/>
<dbReference type="PANTHER" id="PTHR30417">
    <property type="entry name" value="N-ACETYLMURAMOYL-L-ALANINE AMIDASE AMID"/>
    <property type="match status" value="1"/>
</dbReference>
<dbReference type="SMART" id="SM00644">
    <property type="entry name" value="Ami_2"/>
    <property type="match status" value="1"/>
</dbReference>
<evidence type="ECO:0000256" key="5">
    <source>
        <dbReference type="ARBA" id="ARBA00023316"/>
    </source>
</evidence>
<feature type="domain" description="N-acetylmuramoyl-L-alanine amidase" evidence="6">
    <location>
        <begin position="21"/>
        <end position="167"/>
    </location>
</feature>
<protein>
    <recommendedName>
        <fullName evidence="3">N-acetylmuramoyl-L-alanine amidase</fullName>
        <ecNumber evidence="3">3.5.1.28</ecNumber>
    </recommendedName>
</protein>
<dbReference type="InterPro" id="IPR002502">
    <property type="entry name" value="Amidase_domain"/>
</dbReference>
<dbReference type="GO" id="GO:0009253">
    <property type="term" value="P:peptidoglycan catabolic process"/>
    <property type="evidence" value="ECO:0007669"/>
    <property type="project" value="InterPro"/>
</dbReference>
<dbReference type="CDD" id="cd06583">
    <property type="entry name" value="PGRP"/>
    <property type="match status" value="1"/>
</dbReference>
<dbReference type="GO" id="GO:0071555">
    <property type="term" value="P:cell wall organization"/>
    <property type="evidence" value="ECO:0007669"/>
    <property type="project" value="UniProtKB-KW"/>
</dbReference>
<dbReference type="InterPro" id="IPR002477">
    <property type="entry name" value="Peptidoglycan-bd-like"/>
</dbReference>
<evidence type="ECO:0000313" key="7">
    <source>
        <dbReference type="EMBL" id="XBS71838.1"/>
    </source>
</evidence>
<dbReference type="EC" id="3.5.1.28" evidence="3"/>
<dbReference type="Pfam" id="PF01510">
    <property type="entry name" value="Amidase_2"/>
    <property type="match status" value="1"/>
</dbReference>
<proteinExistence type="inferred from homology"/>
<evidence type="ECO:0000256" key="1">
    <source>
        <dbReference type="ARBA" id="ARBA00001561"/>
    </source>
</evidence>
<comment type="similarity">
    <text evidence="2">Belongs to the N-acetylmuramoyl-L-alanine amidase 2 family.</text>
</comment>
<name>A0AAU7QFC0_9GAMM</name>
<reference evidence="7" key="1">
    <citation type="submission" date="2024-06" db="EMBL/GenBank/DDBJ databases">
        <authorList>
            <person name="Coelho C."/>
            <person name="Bento M."/>
            <person name="Garcia E."/>
            <person name="Camelo A."/>
            <person name="Brandao I."/>
            <person name="Espirito Santo C."/>
            <person name="Trovao J."/>
            <person name="Verissimo A."/>
            <person name="Costa J."/>
            <person name="Tiago I."/>
        </authorList>
    </citation>
    <scope>NUCLEOTIDE SEQUENCE</scope>
    <source>
        <strain evidence="7">KWT182</strain>
    </source>
</reference>
<dbReference type="PANTHER" id="PTHR30417:SF1">
    <property type="entry name" value="N-ACETYLMURAMOYL-L-ALANINE AMIDASE AMID"/>
    <property type="match status" value="1"/>
</dbReference>
<dbReference type="GO" id="GO:0008745">
    <property type="term" value="F:N-acetylmuramoyl-L-alanine amidase activity"/>
    <property type="evidence" value="ECO:0007669"/>
    <property type="project" value="UniProtKB-EC"/>
</dbReference>
<dbReference type="GO" id="GO:0019867">
    <property type="term" value="C:outer membrane"/>
    <property type="evidence" value="ECO:0007669"/>
    <property type="project" value="TreeGrafter"/>
</dbReference>
<dbReference type="SUPFAM" id="SSF47090">
    <property type="entry name" value="PGBD-like"/>
    <property type="match status" value="1"/>
</dbReference>
<gene>
    <name evidence="7" type="ORF">ABK905_07580</name>
</gene>
<keyword evidence="4 7" id="KW-0378">Hydrolase</keyword>